<proteinExistence type="predicted"/>
<organism evidence="2 3">
    <name type="scientific">Halanaerobium saccharolyticum</name>
    <dbReference type="NCBI Taxonomy" id="43595"/>
    <lineage>
        <taxon>Bacteria</taxon>
        <taxon>Bacillati</taxon>
        <taxon>Bacillota</taxon>
        <taxon>Clostridia</taxon>
        <taxon>Halanaerobiales</taxon>
        <taxon>Halanaerobiaceae</taxon>
        <taxon>Halanaerobium</taxon>
    </lineage>
</organism>
<dbReference type="Pfam" id="PF00899">
    <property type="entry name" value="ThiF"/>
    <property type="match status" value="1"/>
</dbReference>
<dbReference type="CDD" id="cd00757">
    <property type="entry name" value="ThiF_MoeB_HesA_family"/>
    <property type="match status" value="1"/>
</dbReference>
<protein>
    <submittedName>
        <fullName evidence="2">Molybdopterin/thiamine biosynthesis adenylyltransferase</fullName>
    </submittedName>
</protein>
<evidence type="ECO:0000313" key="3">
    <source>
        <dbReference type="Proteomes" id="UP000295064"/>
    </source>
</evidence>
<keyword evidence="2" id="KW-0548">Nucleotidyltransferase</keyword>
<dbReference type="PANTHER" id="PTHR10953">
    <property type="entry name" value="UBIQUITIN-ACTIVATING ENZYME E1"/>
    <property type="match status" value="1"/>
</dbReference>
<name>A0A4R6M197_9FIRM</name>
<dbReference type="GO" id="GO:0008641">
    <property type="term" value="F:ubiquitin-like modifier activating enzyme activity"/>
    <property type="evidence" value="ECO:0007669"/>
    <property type="project" value="InterPro"/>
</dbReference>
<evidence type="ECO:0000313" key="2">
    <source>
        <dbReference type="EMBL" id="TDO94325.1"/>
    </source>
</evidence>
<keyword evidence="2" id="KW-0808">Transferase</keyword>
<accession>A0A4R6M197</accession>
<dbReference type="GO" id="GO:0016779">
    <property type="term" value="F:nucleotidyltransferase activity"/>
    <property type="evidence" value="ECO:0007669"/>
    <property type="project" value="UniProtKB-KW"/>
</dbReference>
<dbReference type="InterPro" id="IPR000594">
    <property type="entry name" value="ThiF_NAD_FAD-bd"/>
</dbReference>
<dbReference type="InterPro" id="IPR045886">
    <property type="entry name" value="ThiF/MoeB/HesA"/>
</dbReference>
<feature type="domain" description="THIF-type NAD/FAD binding fold" evidence="1">
    <location>
        <begin position="6"/>
        <end position="222"/>
    </location>
</feature>
<dbReference type="GO" id="GO:0005737">
    <property type="term" value="C:cytoplasm"/>
    <property type="evidence" value="ECO:0007669"/>
    <property type="project" value="TreeGrafter"/>
</dbReference>
<dbReference type="RefSeq" id="WP_133513968.1">
    <property type="nucleotide sequence ID" value="NZ_SNWX01000003.1"/>
</dbReference>
<sequence>MKDYLKRQQKLFTAAQQQRLEELNIMIAGTGGLGTNQALQLQRIGINKIYLYDYDQVEVSNLNRQLCYGKKDIGRLKVEAAAEFLNEFDLETEIIARNEKITLETEVPEDIDIIFDGMDNFESRFILDQLAVENELPFIHAGIEEFFAQIMLVLPESELRLKDVFTGSDKQEAPAVFSPAVTVTASIQVLEALKYLLAFDDYLENQLLHIDLLSSQMEKIDLK</sequence>
<gene>
    <name evidence="2" type="ORF">DFR79_1033</name>
</gene>
<dbReference type="OrthoDB" id="9804286at2"/>
<dbReference type="InterPro" id="IPR035985">
    <property type="entry name" value="Ubiquitin-activating_enz"/>
</dbReference>
<dbReference type="SUPFAM" id="SSF69572">
    <property type="entry name" value="Activating enzymes of the ubiquitin-like proteins"/>
    <property type="match status" value="1"/>
</dbReference>
<dbReference type="EMBL" id="SNWX01000003">
    <property type="protein sequence ID" value="TDO94325.1"/>
    <property type="molecule type" value="Genomic_DNA"/>
</dbReference>
<dbReference type="GO" id="GO:0004792">
    <property type="term" value="F:thiosulfate-cyanide sulfurtransferase activity"/>
    <property type="evidence" value="ECO:0007669"/>
    <property type="project" value="TreeGrafter"/>
</dbReference>
<dbReference type="Proteomes" id="UP000295064">
    <property type="component" value="Unassembled WGS sequence"/>
</dbReference>
<evidence type="ECO:0000259" key="1">
    <source>
        <dbReference type="Pfam" id="PF00899"/>
    </source>
</evidence>
<dbReference type="AlphaFoldDB" id="A0A4R6M197"/>
<comment type="caution">
    <text evidence="2">The sequence shown here is derived from an EMBL/GenBank/DDBJ whole genome shotgun (WGS) entry which is preliminary data.</text>
</comment>
<reference evidence="2 3" key="1">
    <citation type="submission" date="2019-03" db="EMBL/GenBank/DDBJ databases">
        <title>Subsurface microbial communities from deep shales in Ohio and West Virginia, USA.</title>
        <authorList>
            <person name="Wrighton K."/>
        </authorList>
    </citation>
    <scope>NUCLEOTIDE SEQUENCE [LARGE SCALE GENOMIC DNA]</scope>
    <source>
        <strain evidence="2 3">MA284_T2</strain>
    </source>
</reference>
<dbReference type="Gene3D" id="3.40.50.720">
    <property type="entry name" value="NAD(P)-binding Rossmann-like Domain"/>
    <property type="match status" value="1"/>
</dbReference>
<dbReference type="PANTHER" id="PTHR10953:SF102">
    <property type="entry name" value="ADENYLYLTRANSFERASE AND SULFURTRANSFERASE MOCS3"/>
    <property type="match status" value="1"/>
</dbReference>